<feature type="transmembrane region" description="Helical" evidence="1">
    <location>
        <begin position="64"/>
        <end position="85"/>
    </location>
</feature>
<dbReference type="OrthoDB" id="6930543at2759"/>
<gene>
    <name evidence="2" type="ORF">EVAR_81990_1</name>
</gene>
<proteinExistence type="predicted"/>
<keyword evidence="1" id="KW-1133">Transmembrane helix</keyword>
<evidence type="ECO:0000313" key="3">
    <source>
        <dbReference type="Proteomes" id="UP000299102"/>
    </source>
</evidence>
<reference evidence="2 3" key="1">
    <citation type="journal article" date="2019" name="Commun. Biol.">
        <title>The bagworm genome reveals a unique fibroin gene that provides high tensile strength.</title>
        <authorList>
            <person name="Kono N."/>
            <person name="Nakamura H."/>
            <person name="Ohtoshi R."/>
            <person name="Tomita M."/>
            <person name="Numata K."/>
            <person name="Arakawa K."/>
        </authorList>
    </citation>
    <scope>NUCLEOTIDE SEQUENCE [LARGE SCALE GENOMIC DNA]</scope>
</reference>
<dbReference type="AlphaFoldDB" id="A0A4C1VVF9"/>
<feature type="transmembrane region" description="Helical" evidence="1">
    <location>
        <begin position="33"/>
        <end position="52"/>
    </location>
</feature>
<keyword evidence="3" id="KW-1185">Reference proteome</keyword>
<evidence type="ECO:0000313" key="2">
    <source>
        <dbReference type="EMBL" id="GBP42540.1"/>
    </source>
</evidence>
<dbReference type="EMBL" id="BGZK01000420">
    <property type="protein sequence ID" value="GBP42540.1"/>
    <property type="molecule type" value="Genomic_DNA"/>
</dbReference>
<comment type="caution">
    <text evidence="2">The sequence shown here is derived from an EMBL/GenBank/DDBJ whole genome shotgun (WGS) entry which is preliminary data.</text>
</comment>
<feature type="transmembrane region" description="Helical" evidence="1">
    <location>
        <begin position="91"/>
        <end position="112"/>
    </location>
</feature>
<feature type="transmembrane region" description="Helical" evidence="1">
    <location>
        <begin position="169"/>
        <end position="191"/>
    </location>
</feature>
<dbReference type="Proteomes" id="UP000299102">
    <property type="component" value="Unassembled WGS sequence"/>
</dbReference>
<accession>A0A4C1VVF9</accession>
<evidence type="ECO:0000256" key="1">
    <source>
        <dbReference type="SAM" id="Phobius"/>
    </source>
</evidence>
<name>A0A4C1VVF9_EUMVA</name>
<protein>
    <submittedName>
        <fullName evidence="2">Uncharacterized protein</fullName>
    </submittedName>
</protein>
<organism evidence="2 3">
    <name type="scientific">Eumeta variegata</name>
    <name type="common">Bagworm moth</name>
    <name type="synonym">Eumeta japonica</name>
    <dbReference type="NCBI Taxonomy" id="151549"/>
    <lineage>
        <taxon>Eukaryota</taxon>
        <taxon>Metazoa</taxon>
        <taxon>Ecdysozoa</taxon>
        <taxon>Arthropoda</taxon>
        <taxon>Hexapoda</taxon>
        <taxon>Insecta</taxon>
        <taxon>Pterygota</taxon>
        <taxon>Neoptera</taxon>
        <taxon>Endopterygota</taxon>
        <taxon>Lepidoptera</taxon>
        <taxon>Glossata</taxon>
        <taxon>Ditrysia</taxon>
        <taxon>Tineoidea</taxon>
        <taxon>Psychidae</taxon>
        <taxon>Oiketicinae</taxon>
        <taxon>Eumeta</taxon>
    </lineage>
</organism>
<sequence length="200" mass="22321">MAPQIKIKVLKNLQRFENVSLVFRNQLFSFKSWWAFASFSLTLEIVLSVNALGKYFDLGVAWSAEIFITLGAIVIFFVLMAYVAITYEDWTTFAFATFFILLYGAITIVLAATSQKVIKSLDAAYVMMTRINFTLVAGDKHSRYVKSLLRVSALRSRGGGLRCSGGLRLGMPLVPAMLSVSAAYTIVVMQFSNAVWNLRL</sequence>
<keyword evidence="1" id="KW-0472">Membrane</keyword>
<keyword evidence="1" id="KW-0812">Transmembrane</keyword>